<keyword evidence="1" id="KW-0808">Transferase</keyword>
<dbReference type="Gene3D" id="3.90.1200.10">
    <property type="match status" value="1"/>
</dbReference>
<name>A0A1H8U223_9ACTN</name>
<dbReference type="GO" id="GO:0016740">
    <property type="term" value="F:transferase activity"/>
    <property type="evidence" value="ECO:0007669"/>
    <property type="project" value="UniProtKB-KW"/>
</dbReference>
<organism evidence="1 2">
    <name type="scientific">Trujillonella endophytica</name>
    <dbReference type="NCBI Taxonomy" id="673521"/>
    <lineage>
        <taxon>Bacteria</taxon>
        <taxon>Bacillati</taxon>
        <taxon>Actinomycetota</taxon>
        <taxon>Actinomycetes</taxon>
        <taxon>Geodermatophilales</taxon>
        <taxon>Geodermatophilaceae</taxon>
        <taxon>Trujillonella</taxon>
    </lineage>
</organism>
<dbReference type="InterPro" id="IPR011009">
    <property type="entry name" value="Kinase-like_dom_sf"/>
</dbReference>
<dbReference type="RefSeq" id="WP_091943761.1">
    <property type="nucleotide sequence ID" value="NZ_FOEE01000007.1"/>
</dbReference>
<gene>
    <name evidence="1" type="ORF">SAMN05660991_02606</name>
</gene>
<accession>A0A1H8U223</accession>
<dbReference type="EMBL" id="FOEE01000007">
    <property type="protein sequence ID" value="SEO96914.1"/>
    <property type="molecule type" value="Genomic_DNA"/>
</dbReference>
<proteinExistence type="predicted"/>
<reference evidence="2" key="1">
    <citation type="submission" date="2016-10" db="EMBL/GenBank/DDBJ databases">
        <authorList>
            <person name="Varghese N."/>
            <person name="Submissions S."/>
        </authorList>
    </citation>
    <scope>NUCLEOTIDE SEQUENCE [LARGE SCALE GENOMIC DNA]</scope>
    <source>
        <strain evidence="2">DSM 45413</strain>
    </source>
</reference>
<evidence type="ECO:0000313" key="1">
    <source>
        <dbReference type="EMBL" id="SEO96914.1"/>
    </source>
</evidence>
<dbReference type="OrthoDB" id="3837844at2"/>
<dbReference type="STRING" id="673521.SAMN05660991_02606"/>
<dbReference type="Proteomes" id="UP000198960">
    <property type="component" value="Unassembled WGS sequence"/>
</dbReference>
<dbReference type="AlphaFoldDB" id="A0A1H8U223"/>
<evidence type="ECO:0000313" key="2">
    <source>
        <dbReference type="Proteomes" id="UP000198960"/>
    </source>
</evidence>
<keyword evidence="2" id="KW-1185">Reference proteome</keyword>
<sequence>MSTALTASWPPSLQVLLGPPAADVWEPVLAPRSGRLLGLRASTVSLRADGSATVRYTAEVGWADGRTTRESLAAVTGSRIPPGAAVVEGQVGEDGATVTVGLWRWPDDPALPGLSWAASAARTAQRLATLGVGTGPVRLRLRAYRPGRRAVVEVSGATGRWFLKVVRPAHAGALAARHAALSPAVPVPPVLAATDDGVLVLPALEGTPMRAALRDDPAAVPRPAELERLLDALPVVRGDRRAPADPVTRARSYATVVGLTRPALVPRLDRLVAAVEEAVRPQPVVAVHGDFYESQLLVDAGRVVGLLDVDTAGPGARIDDWATLLGHLALLEQLGATPAPVTAYRRRVEAHLAGRWPAGELRTRVAGVLIGLATGPFRVQQPGWVEATEARVGLAEEWAGPA</sequence>
<protein>
    <submittedName>
        <fullName evidence="1">Phosphotransferase enzyme family protein</fullName>
    </submittedName>
</protein>
<dbReference type="SUPFAM" id="SSF56112">
    <property type="entry name" value="Protein kinase-like (PK-like)"/>
    <property type="match status" value="1"/>
</dbReference>